<evidence type="ECO:0000256" key="1">
    <source>
        <dbReference type="ARBA" id="ARBA00022737"/>
    </source>
</evidence>
<dbReference type="InterPro" id="IPR051685">
    <property type="entry name" value="Ycf3/AcsC/BcsC/TPR_MFPF"/>
</dbReference>
<keyword evidence="1" id="KW-0677">Repeat</keyword>
<evidence type="ECO:0000256" key="4">
    <source>
        <dbReference type="SAM" id="MobiDB-lite"/>
    </source>
</evidence>
<dbReference type="InterPro" id="IPR019734">
    <property type="entry name" value="TPR_rpt"/>
</dbReference>
<sequence length="290" mass="32013">MSNRAADRVITLMMVVGLLITAIPVSAETQKDNYCQSAGADNDYDCSKNLSFPDDQTDLDAKLKALNSWLEDEQQTQSDNLLSVEKPSSDNLRERIQFNSTLLAAELQRVKQLQNNGNDAAAFNQVNNYLVNHPRDPNGWLLYGISLINKNKPDDAAKIFRSLIKLYPQAPEPYNNLAAIYARQGDNEKAIELLQQAFETHPSYAQVQRNLKAIYAGLAKKAYNKALDLDNGQSAARINLGVLDQVYHPPYTLPDPIADAASAGQSVSNPVIEERLPSEGLVPDTKDDAP</sequence>
<dbReference type="PANTHER" id="PTHR44943">
    <property type="entry name" value="CELLULOSE SYNTHASE OPERON PROTEIN C"/>
    <property type="match status" value="1"/>
</dbReference>
<name>A0ABY5GRL2_9GAMM</name>
<evidence type="ECO:0000313" key="5">
    <source>
        <dbReference type="EMBL" id="UTW02608.1"/>
    </source>
</evidence>
<dbReference type="PANTHER" id="PTHR44943:SF8">
    <property type="entry name" value="TPR REPEAT-CONTAINING PROTEIN MJ0263"/>
    <property type="match status" value="1"/>
</dbReference>
<feature type="repeat" description="TPR" evidence="3">
    <location>
        <begin position="171"/>
        <end position="204"/>
    </location>
</feature>
<protein>
    <submittedName>
        <fullName evidence="5">Tetratricopeptide repeat protein</fullName>
    </submittedName>
</protein>
<dbReference type="PROSITE" id="PS50293">
    <property type="entry name" value="TPR_REGION"/>
    <property type="match status" value="1"/>
</dbReference>
<reference evidence="5" key="1">
    <citation type="submission" date="2021-04" db="EMBL/GenBank/DDBJ databases">
        <title>Oceanospirillales bacteria with DddD are important DMSP degraders in coastal seawater.</title>
        <authorList>
            <person name="Liu J."/>
        </authorList>
    </citation>
    <scope>NUCLEOTIDE SEQUENCE</scope>
    <source>
        <strain evidence="5">GY6</strain>
    </source>
</reference>
<dbReference type="SUPFAM" id="SSF48452">
    <property type="entry name" value="TPR-like"/>
    <property type="match status" value="1"/>
</dbReference>
<dbReference type="Pfam" id="PF14559">
    <property type="entry name" value="TPR_19"/>
    <property type="match status" value="1"/>
</dbReference>
<dbReference type="NCBIfam" id="NF047558">
    <property type="entry name" value="TPR_END_plus"/>
    <property type="match status" value="1"/>
</dbReference>
<dbReference type="InterPro" id="IPR011990">
    <property type="entry name" value="TPR-like_helical_dom_sf"/>
</dbReference>
<evidence type="ECO:0000256" key="2">
    <source>
        <dbReference type="ARBA" id="ARBA00022803"/>
    </source>
</evidence>
<evidence type="ECO:0000256" key="3">
    <source>
        <dbReference type="PROSITE-ProRule" id="PRU00339"/>
    </source>
</evidence>
<dbReference type="Gene3D" id="1.25.40.10">
    <property type="entry name" value="Tetratricopeptide repeat domain"/>
    <property type="match status" value="1"/>
</dbReference>
<feature type="region of interest" description="Disordered" evidence="4">
    <location>
        <begin position="259"/>
        <end position="290"/>
    </location>
</feature>
<accession>A0ABY5GRL2</accession>
<dbReference type="PROSITE" id="PS50005">
    <property type="entry name" value="TPR"/>
    <property type="match status" value="1"/>
</dbReference>
<organism evidence="5 6">
    <name type="scientific">Amphritea atlantica</name>
    <dbReference type="NCBI Taxonomy" id="355243"/>
    <lineage>
        <taxon>Bacteria</taxon>
        <taxon>Pseudomonadati</taxon>
        <taxon>Pseudomonadota</taxon>
        <taxon>Gammaproteobacteria</taxon>
        <taxon>Oceanospirillales</taxon>
        <taxon>Oceanospirillaceae</taxon>
        <taxon>Amphritea</taxon>
    </lineage>
</organism>
<dbReference type="Proteomes" id="UP001059950">
    <property type="component" value="Chromosome"/>
</dbReference>
<keyword evidence="6" id="KW-1185">Reference proteome</keyword>
<gene>
    <name evidence="5" type="ORF">KDX31_14810</name>
</gene>
<keyword evidence="2 3" id="KW-0802">TPR repeat</keyword>
<proteinExistence type="predicted"/>
<dbReference type="SMART" id="SM00028">
    <property type="entry name" value="TPR"/>
    <property type="match status" value="2"/>
</dbReference>
<dbReference type="EMBL" id="CP073344">
    <property type="protein sequence ID" value="UTW02608.1"/>
    <property type="molecule type" value="Genomic_DNA"/>
</dbReference>
<evidence type="ECO:0000313" key="6">
    <source>
        <dbReference type="Proteomes" id="UP001059950"/>
    </source>
</evidence>